<evidence type="ECO:0000313" key="3">
    <source>
        <dbReference type="EMBL" id="MPM50934.1"/>
    </source>
</evidence>
<keyword evidence="2" id="KW-1133">Transmembrane helix</keyword>
<comment type="caution">
    <text evidence="3">The sequence shown here is derived from an EMBL/GenBank/DDBJ whole genome shotgun (WGS) entry which is preliminary data.</text>
</comment>
<dbReference type="GO" id="GO:0005886">
    <property type="term" value="C:plasma membrane"/>
    <property type="evidence" value="ECO:0007669"/>
    <property type="project" value="TreeGrafter"/>
</dbReference>
<organism evidence="3">
    <name type="scientific">bioreactor metagenome</name>
    <dbReference type="NCBI Taxonomy" id="1076179"/>
    <lineage>
        <taxon>unclassified sequences</taxon>
        <taxon>metagenomes</taxon>
        <taxon>ecological metagenomes</taxon>
    </lineage>
</organism>
<evidence type="ECO:0000256" key="1">
    <source>
        <dbReference type="SAM" id="MobiDB-lite"/>
    </source>
</evidence>
<dbReference type="PANTHER" id="PTHR35813:SF1">
    <property type="entry name" value="INNER MEMBRANE PROTEIN YBAN"/>
    <property type="match status" value="1"/>
</dbReference>
<evidence type="ECO:0000256" key="2">
    <source>
        <dbReference type="SAM" id="Phobius"/>
    </source>
</evidence>
<feature type="transmembrane region" description="Helical" evidence="2">
    <location>
        <begin position="112"/>
        <end position="130"/>
    </location>
</feature>
<protein>
    <recommendedName>
        <fullName evidence="4">Inner membrane protein YbaN</fullName>
    </recommendedName>
</protein>
<feature type="compositionally biased region" description="Polar residues" evidence="1">
    <location>
        <begin position="140"/>
        <end position="152"/>
    </location>
</feature>
<dbReference type="PANTHER" id="PTHR35813">
    <property type="entry name" value="INNER MEMBRANE PROTEIN YBAN"/>
    <property type="match status" value="1"/>
</dbReference>
<dbReference type="EMBL" id="VSSQ01013188">
    <property type="protein sequence ID" value="MPM50934.1"/>
    <property type="molecule type" value="Genomic_DNA"/>
</dbReference>
<gene>
    <name evidence="3" type="ORF">SDC9_97680</name>
</gene>
<proteinExistence type="predicted"/>
<name>A0A645AMT8_9ZZZZ</name>
<dbReference type="AlphaFoldDB" id="A0A645AMT8"/>
<reference evidence="3" key="1">
    <citation type="submission" date="2019-08" db="EMBL/GenBank/DDBJ databases">
        <authorList>
            <person name="Kucharzyk K."/>
            <person name="Murdoch R.W."/>
            <person name="Higgins S."/>
            <person name="Loffler F."/>
        </authorList>
    </citation>
    <scope>NUCLEOTIDE SEQUENCE</scope>
</reference>
<feature type="transmembrane region" description="Helical" evidence="2">
    <location>
        <begin position="20"/>
        <end position="40"/>
    </location>
</feature>
<feature type="region of interest" description="Disordered" evidence="1">
    <location>
        <begin position="140"/>
        <end position="177"/>
    </location>
</feature>
<keyword evidence="2" id="KW-0472">Membrane</keyword>
<dbReference type="InterPro" id="IPR007401">
    <property type="entry name" value="DUF454"/>
</dbReference>
<evidence type="ECO:0008006" key="4">
    <source>
        <dbReference type="Google" id="ProtNLM"/>
    </source>
</evidence>
<dbReference type="Pfam" id="PF04304">
    <property type="entry name" value="DUF454"/>
    <property type="match status" value="1"/>
</dbReference>
<accession>A0A645AMT8</accession>
<keyword evidence="2" id="KW-0812">Transmembrane</keyword>
<sequence length="177" mass="19320">MLYWAKGSKLMAQGKIRRSLYIGLGFLCLALGFIGILIPILPTTPFVLLAAILFSASNPALAKALERNTTFGPYIRHYRMKSGVPLATKKRSLIWLWASLTLSALIVRTPMVVGILLVVGISVSTHILLLKTASATSLSPQTKEQSHAACQQNEEHKLHQRHPSQADPVPQNTEQGG</sequence>